<reference evidence="3" key="1">
    <citation type="journal article" date="2019" name="Int. J. Syst. Evol. Microbiol.">
        <title>The Global Catalogue of Microorganisms (GCM) 10K type strain sequencing project: providing services to taxonomists for standard genome sequencing and annotation.</title>
        <authorList>
            <consortium name="The Broad Institute Genomics Platform"/>
            <consortium name="The Broad Institute Genome Sequencing Center for Infectious Disease"/>
            <person name="Wu L."/>
            <person name="Ma J."/>
        </authorList>
    </citation>
    <scope>NUCLEOTIDE SEQUENCE [LARGE SCALE GENOMIC DNA]</scope>
    <source>
        <strain evidence="3">CECT 7184</strain>
    </source>
</reference>
<organism evidence="2 3">
    <name type="scientific">Paenimyroides ceti</name>
    <dbReference type="NCBI Taxonomy" id="395087"/>
    <lineage>
        <taxon>Bacteria</taxon>
        <taxon>Pseudomonadati</taxon>
        <taxon>Bacteroidota</taxon>
        <taxon>Flavobacteriia</taxon>
        <taxon>Flavobacteriales</taxon>
        <taxon>Flavobacteriaceae</taxon>
        <taxon>Paenimyroides</taxon>
    </lineage>
</organism>
<dbReference type="Proteomes" id="UP001242368">
    <property type="component" value="Unassembled WGS sequence"/>
</dbReference>
<gene>
    <name evidence="2" type="ORF">QW060_06480</name>
</gene>
<keyword evidence="1" id="KW-0732">Signal</keyword>
<name>A0ABT8CUC5_9FLAO</name>
<protein>
    <submittedName>
        <fullName evidence="2">Uncharacterized protein</fullName>
    </submittedName>
</protein>
<proteinExistence type="predicted"/>
<dbReference type="EMBL" id="JAUFQU010000001">
    <property type="protein sequence ID" value="MDN3706777.1"/>
    <property type="molecule type" value="Genomic_DNA"/>
</dbReference>
<dbReference type="RefSeq" id="WP_290362830.1">
    <property type="nucleotide sequence ID" value="NZ_JAUFQU010000001.1"/>
</dbReference>
<evidence type="ECO:0000256" key="1">
    <source>
        <dbReference type="SAM" id="SignalP"/>
    </source>
</evidence>
<keyword evidence="3" id="KW-1185">Reference proteome</keyword>
<feature type="chain" id="PRO_5045448676" evidence="1">
    <location>
        <begin position="21"/>
        <end position="102"/>
    </location>
</feature>
<sequence length="102" mass="11752">MKKMLFLAIVMIAFVGNTFASNKTLIQSTEVMSENESIKIIFIEEIGFDDERACYSFYVIYERIDGTIQKEARTVCSFHHTQEQIKKEVERAYGTTIKPSAK</sequence>
<feature type="signal peptide" evidence="1">
    <location>
        <begin position="1"/>
        <end position="20"/>
    </location>
</feature>
<evidence type="ECO:0000313" key="3">
    <source>
        <dbReference type="Proteomes" id="UP001242368"/>
    </source>
</evidence>
<comment type="caution">
    <text evidence="2">The sequence shown here is derived from an EMBL/GenBank/DDBJ whole genome shotgun (WGS) entry which is preliminary data.</text>
</comment>
<evidence type="ECO:0000313" key="2">
    <source>
        <dbReference type="EMBL" id="MDN3706777.1"/>
    </source>
</evidence>
<accession>A0ABT8CUC5</accession>